<evidence type="ECO:0000313" key="3">
    <source>
        <dbReference type="EnsemblMetazoa" id="SMAR005800-PA"/>
    </source>
</evidence>
<keyword evidence="2" id="KW-0812">Transmembrane</keyword>
<name>T1IX69_STRMM</name>
<evidence type="ECO:0000256" key="1">
    <source>
        <dbReference type="SAM" id="MobiDB-lite"/>
    </source>
</evidence>
<keyword evidence="2" id="KW-0472">Membrane</keyword>
<organism evidence="3 4">
    <name type="scientific">Strigamia maritima</name>
    <name type="common">European centipede</name>
    <name type="synonym">Geophilus maritimus</name>
    <dbReference type="NCBI Taxonomy" id="126957"/>
    <lineage>
        <taxon>Eukaryota</taxon>
        <taxon>Metazoa</taxon>
        <taxon>Ecdysozoa</taxon>
        <taxon>Arthropoda</taxon>
        <taxon>Myriapoda</taxon>
        <taxon>Chilopoda</taxon>
        <taxon>Pleurostigmophora</taxon>
        <taxon>Geophilomorpha</taxon>
        <taxon>Linotaeniidae</taxon>
        <taxon>Strigamia</taxon>
    </lineage>
</organism>
<evidence type="ECO:0000256" key="2">
    <source>
        <dbReference type="SAM" id="Phobius"/>
    </source>
</evidence>
<dbReference type="Proteomes" id="UP000014500">
    <property type="component" value="Unassembled WGS sequence"/>
</dbReference>
<dbReference type="EnsemblMetazoa" id="SMAR005800-RA">
    <property type="protein sequence ID" value="SMAR005800-PA"/>
    <property type="gene ID" value="SMAR005800"/>
</dbReference>
<reference evidence="3" key="2">
    <citation type="submission" date="2015-02" db="UniProtKB">
        <authorList>
            <consortium name="EnsemblMetazoa"/>
        </authorList>
    </citation>
    <scope>IDENTIFICATION</scope>
</reference>
<proteinExistence type="predicted"/>
<accession>T1IX69</accession>
<dbReference type="AlphaFoldDB" id="T1IX69"/>
<keyword evidence="2" id="KW-1133">Transmembrane helix</keyword>
<protein>
    <submittedName>
        <fullName evidence="3">Uncharacterized protein</fullName>
    </submittedName>
</protein>
<feature type="transmembrane region" description="Helical" evidence="2">
    <location>
        <begin position="12"/>
        <end position="34"/>
    </location>
</feature>
<reference evidence="4" key="1">
    <citation type="submission" date="2011-05" db="EMBL/GenBank/DDBJ databases">
        <authorList>
            <person name="Richards S.R."/>
            <person name="Qu J."/>
            <person name="Jiang H."/>
            <person name="Jhangiani S.N."/>
            <person name="Agravi P."/>
            <person name="Goodspeed R."/>
            <person name="Gross S."/>
            <person name="Mandapat C."/>
            <person name="Jackson L."/>
            <person name="Mathew T."/>
            <person name="Pu L."/>
            <person name="Thornton R."/>
            <person name="Saada N."/>
            <person name="Wilczek-Boney K.B."/>
            <person name="Lee S."/>
            <person name="Kovar C."/>
            <person name="Wu Y."/>
            <person name="Scherer S.E."/>
            <person name="Worley K.C."/>
            <person name="Muzny D.M."/>
            <person name="Gibbs R."/>
        </authorList>
    </citation>
    <scope>NUCLEOTIDE SEQUENCE</scope>
    <source>
        <strain evidence="4">Brora</strain>
    </source>
</reference>
<sequence>MTRAVAIPSIPHTVANFFGLALLIYFWIAIWSYYCELKDQSESHGTYGHQRHQFGRSSQQPRYPVQPQQSAAYPFC</sequence>
<evidence type="ECO:0000313" key="4">
    <source>
        <dbReference type="Proteomes" id="UP000014500"/>
    </source>
</evidence>
<keyword evidence="4" id="KW-1185">Reference proteome</keyword>
<feature type="region of interest" description="Disordered" evidence="1">
    <location>
        <begin position="43"/>
        <end position="76"/>
    </location>
</feature>
<dbReference type="HOGENOM" id="CLU_2657597_0_0_1"/>
<dbReference type="EMBL" id="JH431644">
    <property type="status" value="NOT_ANNOTATED_CDS"/>
    <property type="molecule type" value="Genomic_DNA"/>
</dbReference>
<feature type="compositionally biased region" description="Polar residues" evidence="1">
    <location>
        <begin position="55"/>
        <end position="76"/>
    </location>
</feature>